<proteinExistence type="predicted"/>
<dbReference type="EMBL" id="CP001958">
    <property type="protein sequence ID" value="ADG99224.1"/>
    <property type="molecule type" value="Genomic_DNA"/>
</dbReference>
<dbReference type="STRING" id="640132.Srot_2792"/>
<dbReference type="Gene3D" id="3.40.50.150">
    <property type="entry name" value="Vaccinia Virus protein VP39"/>
    <property type="match status" value="1"/>
</dbReference>
<dbReference type="Proteomes" id="UP000002247">
    <property type="component" value="Chromosome"/>
</dbReference>
<dbReference type="InterPro" id="IPR004398">
    <property type="entry name" value="RNA_MeTrfase_RsmD"/>
</dbReference>
<dbReference type="CDD" id="cd02440">
    <property type="entry name" value="AdoMet_MTases"/>
    <property type="match status" value="1"/>
</dbReference>
<evidence type="ECO:0000313" key="3">
    <source>
        <dbReference type="EMBL" id="ADG99224.1"/>
    </source>
</evidence>
<dbReference type="AlphaFoldDB" id="D6ZD37"/>
<dbReference type="InterPro" id="IPR029063">
    <property type="entry name" value="SAM-dependent_MTases_sf"/>
</dbReference>
<reference evidence="3 4" key="1">
    <citation type="journal article" date="2010" name="Stand. Genomic Sci.">
        <title>Complete genome sequence of Segniliparus rotundus type strain (CDC 1076).</title>
        <authorList>
            <person name="Sikorski J."/>
            <person name="Lapidus A."/>
            <person name="Copeland A."/>
            <person name="Misra M."/>
            <person name="Glavina Del Rio T."/>
            <person name="Nolan M."/>
            <person name="Lucas S."/>
            <person name="Chen F."/>
            <person name="Tice H."/>
            <person name="Cheng J.F."/>
            <person name="Jando M."/>
            <person name="Schneider S."/>
            <person name="Bruce D."/>
            <person name="Goodwin L."/>
            <person name="Pitluck S."/>
            <person name="Liolios K."/>
            <person name="Mikhailova N."/>
            <person name="Pati A."/>
            <person name="Ivanova N."/>
            <person name="Mavromatis K."/>
            <person name="Chen A."/>
            <person name="Palaniappan K."/>
            <person name="Chertkov O."/>
            <person name="Land M."/>
            <person name="Hauser L."/>
            <person name="Chang Y.J."/>
            <person name="Jeffries C.D."/>
            <person name="Brettin T."/>
            <person name="Detter J.C."/>
            <person name="Han C."/>
            <person name="Rohde M."/>
            <person name="Goker M."/>
            <person name="Bristow J."/>
            <person name="Eisen J.A."/>
            <person name="Markowitz V."/>
            <person name="Hugenholtz P."/>
            <person name="Kyrpides N.C."/>
            <person name="Klenk H.P."/>
        </authorList>
    </citation>
    <scope>NUCLEOTIDE SEQUENCE [LARGE SCALE GENOMIC DNA]</scope>
    <source>
        <strain evidence="4">ATCC BAA-972 / CDC 1076 / CIP 108378 / DSM 44985 / JCM 13578</strain>
    </source>
</reference>
<name>D6ZD37_SEGRD</name>
<dbReference type="GO" id="GO:0003676">
    <property type="term" value="F:nucleic acid binding"/>
    <property type="evidence" value="ECO:0007669"/>
    <property type="project" value="InterPro"/>
</dbReference>
<keyword evidence="4" id="KW-1185">Reference proteome</keyword>
<evidence type="ECO:0000313" key="4">
    <source>
        <dbReference type="Proteomes" id="UP000002247"/>
    </source>
</evidence>
<organism evidence="3 4">
    <name type="scientific">Segniliparus rotundus (strain ATCC BAA-972 / CDC 1076 / CIP 108378 / DSM 44985 / JCM 13578)</name>
    <dbReference type="NCBI Taxonomy" id="640132"/>
    <lineage>
        <taxon>Bacteria</taxon>
        <taxon>Bacillati</taxon>
        <taxon>Actinomycetota</taxon>
        <taxon>Actinomycetes</taxon>
        <taxon>Mycobacteriales</taxon>
        <taxon>Segniliparaceae</taxon>
        <taxon>Segniliparus</taxon>
    </lineage>
</organism>
<dbReference type="HOGENOM" id="CLU_075826_1_0_11"/>
<dbReference type="InterPro" id="IPR002052">
    <property type="entry name" value="DNA_methylase_N6_adenine_CS"/>
</dbReference>
<evidence type="ECO:0000256" key="2">
    <source>
        <dbReference type="ARBA" id="ARBA00022679"/>
    </source>
</evidence>
<dbReference type="KEGG" id="srt:Srot_2792"/>
<dbReference type="GO" id="GO:0031167">
    <property type="term" value="P:rRNA methylation"/>
    <property type="evidence" value="ECO:0007669"/>
    <property type="project" value="InterPro"/>
</dbReference>
<sequence>MIRIVAGEHRGRRLRTPATGARPTAERVRAAMFSALGNQMAFDGARVLDLYAGSGALALEAISRGAAHAFCVDSGRSSVAALRANIAELDVQGVVSVRAATVLAVLSSPPPEPYDLVFADPPYDIGDEEIARLLEALLAQGWLAHDALLVLERSKRSNETMWPAAFDLVKAYEYGDTRVEFACLGV</sequence>
<gene>
    <name evidence="3" type="ordered locus">Srot_2792</name>
</gene>
<evidence type="ECO:0000256" key="1">
    <source>
        <dbReference type="ARBA" id="ARBA00022603"/>
    </source>
</evidence>
<dbReference type="SUPFAM" id="SSF53335">
    <property type="entry name" value="S-adenosyl-L-methionine-dependent methyltransferases"/>
    <property type="match status" value="1"/>
</dbReference>
<protein>
    <submittedName>
        <fullName evidence="3">Methyltransferase</fullName>
    </submittedName>
</protein>
<dbReference type="eggNOG" id="COG0742">
    <property type="taxonomic scope" value="Bacteria"/>
</dbReference>
<dbReference type="PANTHER" id="PTHR43542">
    <property type="entry name" value="METHYLTRANSFERASE"/>
    <property type="match status" value="1"/>
</dbReference>
<dbReference type="Pfam" id="PF03602">
    <property type="entry name" value="Cons_hypoth95"/>
    <property type="match status" value="1"/>
</dbReference>
<keyword evidence="1 3" id="KW-0489">Methyltransferase</keyword>
<dbReference type="OrthoDB" id="9803017at2"/>
<dbReference type="PANTHER" id="PTHR43542:SF1">
    <property type="entry name" value="METHYLTRANSFERASE"/>
    <property type="match status" value="1"/>
</dbReference>
<dbReference type="NCBIfam" id="TIGR00095">
    <property type="entry name" value="16S rRNA (guanine(966)-N(2))-methyltransferase RsmD"/>
    <property type="match status" value="1"/>
</dbReference>
<accession>D6ZD37</accession>
<dbReference type="PIRSF" id="PIRSF004553">
    <property type="entry name" value="CHP00095"/>
    <property type="match status" value="1"/>
</dbReference>
<dbReference type="PROSITE" id="PS00092">
    <property type="entry name" value="N6_MTASE"/>
    <property type="match status" value="1"/>
</dbReference>
<dbReference type="GO" id="GO:0008168">
    <property type="term" value="F:methyltransferase activity"/>
    <property type="evidence" value="ECO:0007669"/>
    <property type="project" value="UniProtKB-KW"/>
</dbReference>
<dbReference type="RefSeq" id="WP_013139673.1">
    <property type="nucleotide sequence ID" value="NC_014168.1"/>
</dbReference>
<keyword evidence="2 3" id="KW-0808">Transferase</keyword>